<dbReference type="AlphaFoldDB" id="A0A559J6E4"/>
<dbReference type="Pfam" id="PF00563">
    <property type="entry name" value="EAL"/>
    <property type="match status" value="1"/>
</dbReference>
<protein>
    <submittedName>
        <fullName evidence="2">EAL domain-containing protein</fullName>
    </submittedName>
</protein>
<proteinExistence type="predicted"/>
<dbReference type="SMART" id="SM00052">
    <property type="entry name" value="EAL"/>
    <property type="match status" value="1"/>
</dbReference>
<dbReference type="GO" id="GO:0071111">
    <property type="term" value="F:cyclic-guanylate-specific phosphodiesterase activity"/>
    <property type="evidence" value="ECO:0007669"/>
    <property type="project" value="InterPro"/>
</dbReference>
<dbReference type="InterPro" id="IPR001633">
    <property type="entry name" value="EAL_dom"/>
</dbReference>
<dbReference type="OrthoDB" id="581425at2"/>
<sequence>MSPGSFKQLSTRLIQPEQKGVKAAMRSYHRASSSMPLKDAGLVEFAAEDQDTLAVLTEALAEFSASDASPLAMRYDEDRKLLNLMSKLQRRLPSEAALRARCRIGYDSKEDSSGEAEKDGWIPLAELFGEVGGTSIADYILHRAYTLYLQPIVQTNGSIVGYEFLTRSLPEQAPFRPAELFETARKIGQHSFLDRAARLLAVRMGAAHLAPGMLRFVNFLPSSLHQPDACLKCIFDAMRETGTDPRDCVFEVMESEPLDDPRLPDVFSVYRKEGVRVALDDVGSGFATLDVVERLQPDYVKMDRRWVSRCDQDTDKQRYIDRLLERVSRFNGVVLAEGVERLEEWNYLKQAGVPLFQGYLFGRAAPVPIPAPAAVL</sequence>
<dbReference type="Gene3D" id="3.20.20.450">
    <property type="entry name" value="EAL domain"/>
    <property type="match status" value="1"/>
</dbReference>
<feature type="domain" description="EAL" evidence="1">
    <location>
        <begin position="129"/>
        <end position="376"/>
    </location>
</feature>
<dbReference type="PANTHER" id="PTHR33121">
    <property type="entry name" value="CYCLIC DI-GMP PHOSPHODIESTERASE PDEF"/>
    <property type="match status" value="1"/>
</dbReference>
<evidence type="ECO:0000259" key="1">
    <source>
        <dbReference type="PROSITE" id="PS50883"/>
    </source>
</evidence>
<dbReference type="InterPro" id="IPR050706">
    <property type="entry name" value="Cyclic-di-GMP_PDE-like"/>
</dbReference>
<name>A0A559J6E4_9BACL</name>
<dbReference type="PROSITE" id="PS50883">
    <property type="entry name" value="EAL"/>
    <property type="match status" value="1"/>
</dbReference>
<dbReference type="CDD" id="cd01948">
    <property type="entry name" value="EAL"/>
    <property type="match status" value="1"/>
</dbReference>
<dbReference type="SUPFAM" id="SSF141868">
    <property type="entry name" value="EAL domain-like"/>
    <property type="match status" value="1"/>
</dbReference>
<dbReference type="Proteomes" id="UP000316330">
    <property type="component" value="Unassembled WGS sequence"/>
</dbReference>
<evidence type="ECO:0000313" key="2">
    <source>
        <dbReference type="EMBL" id="TVX95453.1"/>
    </source>
</evidence>
<organism evidence="2 3">
    <name type="scientific">Cohnella terricola</name>
    <dbReference type="NCBI Taxonomy" id="1289167"/>
    <lineage>
        <taxon>Bacteria</taxon>
        <taxon>Bacillati</taxon>
        <taxon>Bacillota</taxon>
        <taxon>Bacilli</taxon>
        <taxon>Bacillales</taxon>
        <taxon>Paenibacillaceae</taxon>
        <taxon>Cohnella</taxon>
    </lineage>
</organism>
<reference evidence="2 3" key="1">
    <citation type="submission" date="2019-07" db="EMBL/GenBank/DDBJ databases">
        <authorList>
            <person name="Kim J."/>
        </authorList>
    </citation>
    <scope>NUCLEOTIDE SEQUENCE [LARGE SCALE GENOMIC DNA]</scope>
    <source>
        <strain evidence="2 3">G13</strain>
    </source>
</reference>
<accession>A0A559J6E4</accession>
<dbReference type="InterPro" id="IPR035919">
    <property type="entry name" value="EAL_sf"/>
</dbReference>
<comment type="caution">
    <text evidence="2">The sequence shown here is derived from an EMBL/GenBank/DDBJ whole genome shotgun (WGS) entry which is preliminary data.</text>
</comment>
<dbReference type="EMBL" id="VNJJ01000022">
    <property type="protein sequence ID" value="TVX95453.1"/>
    <property type="molecule type" value="Genomic_DNA"/>
</dbReference>
<gene>
    <name evidence="2" type="ORF">FPZ45_23275</name>
</gene>
<evidence type="ECO:0000313" key="3">
    <source>
        <dbReference type="Proteomes" id="UP000316330"/>
    </source>
</evidence>
<dbReference type="PANTHER" id="PTHR33121:SF15">
    <property type="entry name" value="BLUE LIGHT- AND TEMPERATURE-REGULATED ANTIREPRESSOR BLUF"/>
    <property type="match status" value="1"/>
</dbReference>
<keyword evidence="3" id="KW-1185">Reference proteome</keyword>